<dbReference type="PROSITE" id="PS50011">
    <property type="entry name" value="PROTEIN_KINASE_DOM"/>
    <property type="match status" value="1"/>
</dbReference>
<reference evidence="15 16" key="1">
    <citation type="journal article" date="2018" name="Nat. Ecol. Evol.">
        <title>Shark genomes provide insights into elasmobranch evolution and the origin of vertebrates.</title>
        <authorList>
            <person name="Hara Y"/>
            <person name="Yamaguchi K"/>
            <person name="Onimaru K"/>
            <person name="Kadota M"/>
            <person name="Koyanagi M"/>
            <person name="Keeley SD"/>
            <person name="Tatsumi K"/>
            <person name="Tanaka K"/>
            <person name="Motone F"/>
            <person name="Kageyama Y"/>
            <person name="Nozu R"/>
            <person name="Adachi N"/>
            <person name="Nishimura O"/>
            <person name="Nakagawa R"/>
            <person name="Tanegashima C"/>
            <person name="Kiyatake I"/>
            <person name="Matsumoto R"/>
            <person name="Murakumo K"/>
            <person name="Nishida K"/>
            <person name="Terakita A"/>
            <person name="Kuratani S"/>
            <person name="Sato K"/>
            <person name="Hyodo S Kuraku.S."/>
        </authorList>
    </citation>
    <scope>NUCLEOTIDE SEQUENCE [LARGE SCALE GENOMIC DNA]</scope>
</reference>
<dbReference type="AlphaFoldDB" id="A0A401RV81"/>
<dbReference type="Gene3D" id="1.10.510.10">
    <property type="entry name" value="Transferase(Phosphotransferase) domain 1"/>
    <property type="match status" value="1"/>
</dbReference>
<dbReference type="SUPFAM" id="SSF56112">
    <property type="entry name" value="Protein kinase-like (PK-like)"/>
    <property type="match status" value="1"/>
</dbReference>
<accession>A0A401RV81</accession>
<keyword evidence="7 13" id="KW-0547">Nucleotide-binding</keyword>
<keyword evidence="5 13" id="KW-0812">Transmembrane</keyword>
<keyword evidence="6" id="KW-0732">Signal</keyword>
<keyword evidence="13" id="KW-0479">Metal-binding</keyword>
<feature type="transmembrane region" description="Helical" evidence="13">
    <location>
        <begin position="15"/>
        <end position="36"/>
    </location>
</feature>
<dbReference type="SMART" id="SM00220">
    <property type="entry name" value="S_TKc"/>
    <property type="match status" value="1"/>
</dbReference>
<comment type="similarity">
    <text evidence="2 13">Belongs to the protein kinase superfamily. TKL Ser/Thr protein kinase family. TGFB receptor subfamily.</text>
</comment>
<comment type="cofactor">
    <cofactor evidence="13">
        <name>Mg(2+)</name>
        <dbReference type="ChEBI" id="CHEBI:18420"/>
    </cofactor>
    <cofactor evidence="13">
        <name>Mn(2+)</name>
        <dbReference type="ChEBI" id="CHEBI:29035"/>
    </cofactor>
</comment>
<dbReference type="GO" id="GO:0043235">
    <property type="term" value="C:receptor complex"/>
    <property type="evidence" value="ECO:0007669"/>
    <property type="project" value="TreeGrafter"/>
</dbReference>
<evidence type="ECO:0000256" key="8">
    <source>
        <dbReference type="ARBA" id="ARBA00022777"/>
    </source>
</evidence>
<keyword evidence="8 13" id="KW-0418">Kinase</keyword>
<proteinExistence type="inferred from homology"/>
<protein>
    <recommendedName>
        <fullName evidence="13">Serine/threonine-protein kinase receptor</fullName>
        <ecNumber evidence="13">2.7.11.30</ecNumber>
    </recommendedName>
</protein>
<dbReference type="PROSITE" id="PS00108">
    <property type="entry name" value="PROTEIN_KINASE_ST"/>
    <property type="match status" value="1"/>
</dbReference>
<evidence type="ECO:0000256" key="3">
    <source>
        <dbReference type="ARBA" id="ARBA00022527"/>
    </source>
</evidence>
<evidence type="ECO:0000256" key="12">
    <source>
        <dbReference type="ARBA" id="ARBA00023170"/>
    </source>
</evidence>
<dbReference type="GO" id="GO:0071363">
    <property type="term" value="P:cellular response to growth factor stimulus"/>
    <property type="evidence" value="ECO:0007669"/>
    <property type="project" value="TreeGrafter"/>
</dbReference>
<evidence type="ECO:0000256" key="1">
    <source>
        <dbReference type="ARBA" id="ARBA00004479"/>
    </source>
</evidence>
<keyword evidence="9 13" id="KW-0067">ATP-binding</keyword>
<dbReference type="OrthoDB" id="69842at2759"/>
<comment type="caution">
    <text evidence="15">The sequence shown here is derived from an EMBL/GenBank/DDBJ whole genome shotgun (WGS) entry which is preliminary data.</text>
</comment>
<gene>
    <name evidence="15" type="ORF">chiPu_0000432</name>
</gene>
<dbReference type="FunFam" id="1.10.510.10:FF:000304">
    <property type="entry name" value="Receptor protein serine/threonine kinase"/>
    <property type="match status" value="1"/>
</dbReference>
<dbReference type="OMA" id="LHENSEY"/>
<dbReference type="GO" id="GO:0004675">
    <property type="term" value="F:transmembrane receptor protein serine/threonine kinase activity"/>
    <property type="evidence" value="ECO:0007669"/>
    <property type="project" value="UniProtKB-EC"/>
</dbReference>
<dbReference type="EMBL" id="BEZZ01000005">
    <property type="protein sequence ID" value="GCC22048.1"/>
    <property type="molecule type" value="Genomic_DNA"/>
</dbReference>
<dbReference type="PANTHER" id="PTHR23255:SF71">
    <property type="entry name" value="RECEPTOR PROTEIN SERINE_THREONINE KINASE"/>
    <property type="match status" value="1"/>
</dbReference>
<evidence type="ECO:0000313" key="15">
    <source>
        <dbReference type="EMBL" id="GCC22048.1"/>
    </source>
</evidence>
<name>A0A401RV81_CHIPU</name>
<dbReference type="PANTHER" id="PTHR23255">
    <property type="entry name" value="TRANSFORMING GROWTH FACTOR-BETA RECEPTOR TYPE I AND II"/>
    <property type="match status" value="1"/>
</dbReference>
<evidence type="ECO:0000256" key="6">
    <source>
        <dbReference type="ARBA" id="ARBA00022729"/>
    </source>
</evidence>
<dbReference type="GO" id="GO:0005524">
    <property type="term" value="F:ATP binding"/>
    <property type="evidence" value="ECO:0007669"/>
    <property type="project" value="UniProtKB-UniRule"/>
</dbReference>
<dbReference type="InterPro" id="IPR000719">
    <property type="entry name" value="Prot_kinase_dom"/>
</dbReference>
<sequence length="309" mass="34787">MGNHPRKSDLGSKELTAIVIGLVSFLCLALLVAVFYKRHTLCAYMKEKKNDKDCVCSIVAETKTLKDHIIDTSAGSGSDTGTWTQLWLVLEYHENGSLFDYLNRYIVTIDGMMKFAISIVSGLAHLHMEMIGTQGKPAIAHCDLKSKNILVRNNGTCVIADFGLAKRHDKATDNINTSPSRRVGTKRYMAPEVINDSINKSDFGSFKYIDIYALGLIYWEIAHRCCAGGFHDEYHLPYYNLVPSDPSIEDMRTVVCEQNLRPTIPNQWQNFQALQMMGKIMQECWNANAAARLTALRIKKTLSKLKVEE</sequence>
<dbReference type="PRINTS" id="PR00653">
    <property type="entry name" value="ACTIVIN2R"/>
</dbReference>
<evidence type="ECO:0000256" key="10">
    <source>
        <dbReference type="ARBA" id="ARBA00022989"/>
    </source>
</evidence>
<evidence type="ECO:0000256" key="13">
    <source>
        <dbReference type="RuleBase" id="RU361271"/>
    </source>
</evidence>
<dbReference type="EC" id="2.7.11.30" evidence="13"/>
<feature type="domain" description="Protein kinase" evidence="14">
    <location>
        <begin position="1"/>
        <end position="305"/>
    </location>
</feature>
<dbReference type="STRING" id="137246.A0A401RV81"/>
<keyword evidence="3 13" id="KW-0723">Serine/threonine-protein kinase</keyword>
<comment type="subcellular location">
    <subcellularLocation>
        <location evidence="1 13">Membrane</location>
        <topology evidence="1 13">Single-pass type I membrane protein</topology>
    </subcellularLocation>
</comment>
<keyword evidence="11 13" id="KW-0472">Membrane</keyword>
<keyword evidence="16" id="KW-1185">Reference proteome</keyword>
<evidence type="ECO:0000256" key="7">
    <source>
        <dbReference type="ARBA" id="ARBA00022741"/>
    </source>
</evidence>
<keyword evidence="13" id="KW-0464">Manganese</keyword>
<dbReference type="Proteomes" id="UP000287033">
    <property type="component" value="Unassembled WGS sequence"/>
</dbReference>
<dbReference type="InterPro" id="IPR000333">
    <property type="entry name" value="TGFB_receptor"/>
</dbReference>
<evidence type="ECO:0000256" key="9">
    <source>
        <dbReference type="ARBA" id="ARBA00022840"/>
    </source>
</evidence>
<keyword evidence="10 13" id="KW-1133">Transmembrane helix</keyword>
<dbReference type="InterPro" id="IPR011009">
    <property type="entry name" value="Kinase-like_dom_sf"/>
</dbReference>
<evidence type="ECO:0000259" key="14">
    <source>
        <dbReference type="PROSITE" id="PS50011"/>
    </source>
</evidence>
<comment type="catalytic activity">
    <reaction evidence="13">
        <text>L-threonyl-[receptor-protein] + ATP = O-phospho-L-threonyl-[receptor-protein] + ADP + H(+)</text>
        <dbReference type="Rhea" id="RHEA:44880"/>
        <dbReference type="Rhea" id="RHEA-COMP:11024"/>
        <dbReference type="Rhea" id="RHEA-COMP:11025"/>
        <dbReference type="ChEBI" id="CHEBI:15378"/>
        <dbReference type="ChEBI" id="CHEBI:30013"/>
        <dbReference type="ChEBI" id="CHEBI:30616"/>
        <dbReference type="ChEBI" id="CHEBI:61977"/>
        <dbReference type="ChEBI" id="CHEBI:456216"/>
        <dbReference type="EC" id="2.7.11.30"/>
    </reaction>
</comment>
<evidence type="ECO:0000256" key="11">
    <source>
        <dbReference type="ARBA" id="ARBA00023136"/>
    </source>
</evidence>
<dbReference type="Pfam" id="PF00069">
    <property type="entry name" value="Pkinase"/>
    <property type="match status" value="1"/>
</dbReference>
<dbReference type="GO" id="GO:0005886">
    <property type="term" value="C:plasma membrane"/>
    <property type="evidence" value="ECO:0007669"/>
    <property type="project" value="TreeGrafter"/>
</dbReference>
<evidence type="ECO:0000256" key="2">
    <source>
        <dbReference type="ARBA" id="ARBA00009605"/>
    </source>
</evidence>
<dbReference type="GO" id="GO:0046872">
    <property type="term" value="F:metal ion binding"/>
    <property type="evidence" value="ECO:0007669"/>
    <property type="project" value="UniProtKB-KW"/>
</dbReference>
<evidence type="ECO:0000256" key="4">
    <source>
        <dbReference type="ARBA" id="ARBA00022679"/>
    </source>
</evidence>
<evidence type="ECO:0000313" key="16">
    <source>
        <dbReference type="Proteomes" id="UP000287033"/>
    </source>
</evidence>
<evidence type="ECO:0000256" key="5">
    <source>
        <dbReference type="ARBA" id="ARBA00022692"/>
    </source>
</evidence>
<organism evidence="15 16">
    <name type="scientific">Chiloscyllium punctatum</name>
    <name type="common">Brownbanded bambooshark</name>
    <name type="synonym">Hemiscyllium punctatum</name>
    <dbReference type="NCBI Taxonomy" id="137246"/>
    <lineage>
        <taxon>Eukaryota</taxon>
        <taxon>Metazoa</taxon>
        <taxon>Chordata</taxon>
        <taxon>Craniata</taxon>
        <taxon>Vertebrata</taxon>
        <taxon>Chondrichthyes</taxon>
        <taxon>Elasmobranchii</taxon>
        <taxon>Galeomorphii</taxon>
        <taxon>Galeoidea</taxon>
        <taxon>Orectolobiformes</taxon>
        <taxon>Hemiscylliidae</taxon>
        <taxon>Chiloscyllium</taxon>
    </lineage>
</organism>
<keyword evidence="13" id="KW-0460">Magnesium</keyword>
<keyword evidence="4 13" id="KW-0808">Transferase</keyword>
<keyword evidence="12 13" id="KW-0675">Receptor</keyword>
<dbReference type="InterPro" id="IPR008271">
    <property type="entry name" value="Ser/Thr_kinase_AS"/>
</dbReference>